<organism evidence="2 3">
    <name type="scientific">Trichonephila clavata</name>
    <name type="common">Joro spider</name>
    <name type="synonym">Nephila clavata</name>
    <dbReference type="NCBI Taxonomy" id="2740835"/>
    <lineage>
        <taxon>Eukaryota</taxon>
        <taxon>Metazoa</taxon>
        <taxon>Ecdysozoa</taxon>
        <taxon>Arthropoda</taxon>
        <taxon>Chelicerata</taxon>
        <taxon>Arachnida</taxon>
        <taxon>Araneae</taxon>
        <taxon>Araneomorphae</taxon>
        <taxon>Entelegynae</taxon>
        <taxon>Araneoidea</taxon>
        <taxon>Nephilidae</taxon>
        <taxon>Trichonephila</taxon>
    </lineage>
</organism>
<protein>
    <submittedName>
        <fullName evidence="2">Uncharacterized protein</fullName>
    </submittedName>
</protein>
<accession>A0A8X6GYK6</accession>
<comment type="caution">
    <text evidence="2">The sequence shown here is derived from an EMBL/GenBank/DDBJ whole genome shotgun (WGS) entry which is preliminary data.</text>
</comment>
<dbReference type="AlphaFoldDB" id="A0A8X6GYK6"/>
<sequence length="71" mass="8154">MSLALGLQVQLSEDVTRPKWIMKKKNHDKPIVYSETIKFCEALNIEAQLLPSAEKKKRTSTTNTQEGDREH</sequence>
<evidence type="ECO:0000313" key="2">
    <source>
        <dbReference type="EMBL" id="GFR12963.1"/>
    </source>
</evidence>
<dbReference type="Proteomes" id="UP000887116">
    <property type="component" value="Unassembled WGS sequence"/>
</dbReference>
<feature type="region of interest" description="Disordered" evidence="1">
    <location>
        <begin position="51"/>
        <end position="71"/>
    </location>
</feature>
<evidence type="ECO:0000256" key="1">
    <source>
        <dbReference type="SAM" id="MobiDB-lite"/>
    </source>
</evidence>
<dbReference type="EMBL" id="BMAO01036771">
    <property type="protein sequence ID" value="GFR12963.1"/>
    <property type="molecule type" value="Genomic_DNA"/>
</dbReference>
<name>A0A8X6GYK6_TRICU</name>
<evidence type="ECO:0000313" key="3">
    <source>
        <dbReference type="Proteomes" id="UP000887116"/>
    </source>
</evidence>
<gene>
    <name evidence="2" type="ORF">TNCT_508901</name>
</gene>
<reference evidence="2" key="1">
    <citation type="submission" date="2020-07" db="EMBL/GenBank/DDBJ databases">
        <title>Multicomponent nature underlies the extraordinary mechanical properties of spider dragline silk.</title>
        <authorList>
            <person name="Kono N."/>
            <person name="Nakamura H."/>
            <person name="Mori M."/>
            <person name="Yoshida Y."/>
            <person name="Ohtoshi R."/>
            <person name="Malay A.D."/>
            <person name="Moran D.A.P."/>
            <person name="Tomita M."/>
            <person name="Numata K."/>
            <person name="Arakawa K."/>
        </authorList>
    </citation>
    <scope>NUCLEOTIDE SEQUENCE</scope>
</reference>
<proteinExistence type="predicted"/>
<keyword evidence="3" id="KW-1185">Reference proteome</keyword>